<dbReference type="PANTHER" id="PTHR15503">
    <property type="entry name" value="LDOC1 RELATED"/>
    <property type="match status" value="1"/>
</dbReference>
<evidence type="ECO:0000259" key="3">
    <source>
        <dbReference type="PROSITE" id="PS50158"/>
    </source>
</evidence>
<dbReference type="PANTHER" id="PTHR15503:SF22">
    <property type="entry name" value="TRANSPOSON TY3-I GAG POLYPROTEIN"/>
    <property type="match status" value="1"/>
</dbReference>
<keyword evidence="1" id="KW-0862">Zinc</keyword>
<feature type="domain" description="CCHC-type" evidence="3">
    <location>
        <begin position="197"/>
        <end position="210"/>
    </location>
</feature>
<dbReference type="AlphaFoldDB" id="A0A6A3GHM4"/>
<accession>A0A6A3GHM4</accession>
<protein>
    <recommendedName>
        <fullName evidence="3">CCHC-type domain-containing protein</fullName>
    </recommendedName>
</protein>
<dbReference type="Pfam" id="PF19259">
    <property type="entry name" value="Ty3_capsid"/>
    <property type="match status" value="1"/>
</dbReference>
<proteinExistence type="predicted"/>
<sequence length="358" mass="41350">FATEQYYANKRHLMEAESSDFVTLISSNLGKSVLNWYRAFIADCERMNVHKTWALFKSQLRTRFRPKDLEYDLRERMFHLKQKETIHEYISKFQDLLSQTELEISELEKRFYFQNGLREETAKKIKEESPSTLQEATEIASNFEFAHYSGKPPRVSTKSSQAPAESGNRPNKPRPQKPKRFEKKKDKNDDWAKTATCKNCGKVGHISPQCNAPKRKEANRYISGALYAILEAEAQAFKEAGQERSVTIFIDNGCSLNGVSEDLVKRLELEVTEGEMMQVDLGYDQIVHRPRRTVEMNLQLPGFPLTSGTFQVMPVLENKDVILGMMWLREQNPDIDWSTGRVTPRITVEDGQDVQLRL</sequence>
<dbReference type="Gene3D" id="4.10.60.10">
    <property type="entry name" value="Zinc finger, CCHC-type"/>
    <property type="match status" value="1"/>
</dbReference>
<dbReference type="InterPro" id="IPR021109">
    <property type="entry name" value="Peptidase_aspartic_dom_sf"/>
</dbReference>
<keyword evidence="1" id="KW-0863">Zinc-finger</keyword>
<evidence type="ECO:0000256" key="2">
    <source>
        <dbReference type="SAM" id="MobiDB-lite"/>
    </source>
</evidence>
<gene>
    <name evidence="4" type="ORF">PR001_g31905</name>
</gene>
<feature type="non-terminal residue" evidence="4">
    <location>
        <position position="358"/>
    </location>
</feature>
<evidence type="ECO:0000256" key="1">
    <source>
        <dbReference type="PROSITE-ProRule" id="PRU00047"/>
    </source>
</evidence>
<name>A0A6A3GHM4_9STRA</name>
<dbReference type="GO" id="GO:0008270">
    <property type="term" value="F:zinc ion binding"/>
    <property type="evidence" value="ECO:0007669"/>
    <property type="project" value="UniProtKB-KW"/>
</dbReference>
<dbReference type="Gene3D" id="2.40.70.10">
    <property type="entry name" value="Acid Proteases"/>
    <property type="match status" value="1"/>
</dbReference>
<dbReference type="InterPro" id="IPR045358">
    <property type="entry name" value="Ty3_capsid"/>
</dbReference>
<comment type="caution">
    <text evidence="4">The sequence shown here is derived from an EMBL/GenBank/DDBJ whole genome shotgun (WGS) entry which is preliminary data.</text>
</comment>
<reference evidence="4 5" key="1">
    <citation type="submission" date="2018-09" db="EMBL/GenBank/DDBJ databases">
        <title>Genomic investigation of the strawberry pathogen Phytophthora fragariae indicates pathogenicity is determined by transcriptional variation in three key races.</title>
        <authorList>
            <person name="Adams T.M."/>
            <person name="Armitage A.D."/>
            <person name="Sobczyk M.K."/>
            <person name="Bates H.J."/>
            <person name="Dunwell J.M."/>
            <person name="Nellist C.F."/>
            <person name="Harrison R.J."/>
        </authorList>
    </citation>
    <scope>NUCLEOTIDE SEQUENCE [LARGE SCALE GENOMIC DNA]</scope>
    <source>
        <strain evidence="4 5">SCRP249</strain>
    </source>
</reference>
<feature type="region of interest" description="Disordered" evidence="2">
    <location>
        <begin position="148"/>
        <end position="190"/>
    </location>
</feature>
<organism evidence="4 5">
    <name type="scientific">Phytophthora rubi</name>
    <dbReference type="NCBI Taxonomy" id="129364"/>
    <lineage>
        <taxon>Eukaryota</taxon>
        <taxon>Sar</taxon>
        <taxon>Stramenopiles</taxon>
        <taxon>Oomycota</taxon>
        <taxon>Peronosporomycetes</taxon>
        <taxon>Peronosporales</taxon>
        <taxon>Peronosporaceae</taxon>
        <taxon>Phytophthora</taxon>
    </lineage>
</organism>
<dbReference type="PROSITE" id="PS50158">
    <property type="entry name" value="ZF_CCHC"/>
    <property type="match status" value="1"/>
</dbReference>
<dbReference type="EMBL" id="QXFV01008867">
    <property type="protein sequence ID" value="KAE8955947.1"/>
    <property type="molecule type" value="Genomic_DNA"/>
</dbReference>
<feature type="compositionally biased region" description="Basic residues" evidence="2">
    <location>
        <begin position="171"/>
        <end position="182"/>
    </location>
</feature>
<dbReference type="CDD" id="cd00303">
    <property type="entry name" value="retropepsin_like"/>
    <property type="match status" value="1"/>
</dbReference>
<dbReference type="InterPro" id="IPR001878">
    <property type="entry name" value="Znf_CCHC"/>
</dbReference>
<evidence type="ECO:0000313" key="5">
    <source>
        <dbReference type="Proteomes" id="UP000429607"/>
    </source>
</evidence>
<dbReference type="InterPro" id="IPR036875">
    <property type="entry name" value="Znf_CCHC_sf"/>
</dbReference>
<dbReference type="Proteomes" id="UP000429607">
    <property type="component" value="Unassembled WGS sequence"/>
</dbReference>
<keyword evidence="1" id="KW-0479">Metal-binding</keyword>
<dbReference type="InterPro" id="IPR032567">
    <property type="entry name" value="RTL1-rel"/>
</dbReference>
<dbReference type="GO" id="GO:0003676">
    <property type="term" value="F:nucleic acid binding"/>
    <property type="evidence" value="ECO:0007669"/>
    <property type="project" value="InterPro"/>
</dbReference>
<evidence type="ECO:0000313" key="4">
    <source>
        <dbReference type="EMBL" id="KAE8955947.1"/>
    </source>
</evidence>
<feature type="non-terminal residue" evidence="4">
    <location>
        <position position="1"/>
    </location>
</feature>
<dbReference type="SUPFAM" id="SSF57756">
    <property type="entry name" value="Retrovirus zinc finger-like domains"/>
    <property type="match status" value="1"/>
</dbReference>